<evidence type="ECO:0000259" key="2">
    <source>
        <dbReference type="PROSITE" id="PS51673"/>
    </source>
</evidence>
<dbReference type="EMBL" id="MU150238">
    <property type="protein sequence ID" value="KAF9467188.1"/>
    <property type="molecule type" value="Genomic_DNA"/>
</dbReference>
<accession>A0A9P5YE36</accession>
<dbReference type="OrthoDB" id="5373615at2759"/>
<evidence type="ECO:0000313" key="4">
    <source>
        <dbReference type="Proteomes" id="UP000807353"/>
    </source>
</evidence>
<dbReference type="Pfam" id="PF12752">
    <property type="entry name" value="SUZ"/>
    <property type="match status" value="1"/>
</dbReference>
<feature type="region of interest" description="Disordered" evidence="1">
    <location>
        <begin position="1"/>
        <end position="219"/>
    </location>
</feature>
<dbReference type="PANTHER" id="PTHR31796">
    <property type="entry name" value="SUZ DOMAIN-CONTAINING PROTEIN 1"/>
    <property type="match status" value="1"/>
</dbReference>
<sequence>MAAVSSLASQGPTDPWDQPVASGSSRRRAPPTPAATVPDDWENDDDEGPQNEVDNQRIWDDANNKAPNPMPSLVLSPSSTSTRTILSPPPGAFEPKMRILKRPSAPSSKPSTPPPSSASAESLKEREARYQAARERIFGEESPREGSPSPKSPRERKERKSSGSPHHTPSVSVVRNPRGPSHNSAESTNGTVARGFGGRRAGPPLTSQDAVGGSYESPT</sequence>
<reference evidence="3" key="1">
    <citation type="submission" date="2020-11" db="EMBL/GenBank/DDBJ databases">
        <authorList>
            <consortium name="DOE Joint Genome Institute"/>
            <person name="Ahrendt S."/>
            <person name="Riley R."/>
            <person name="Andreopoulos W."/>
            <person name="Labutti K."/>
            <person name="Pangilinan J."/>
            <person name="Ruiz-Duenas F.J."/>
            <person name="Barrasa J.M."/>
            <person name="Sanchez-Garcia M."/>
            <person name="Camarero S."/>
            <person name="Miyauchi S."/>
            <person name="Serrano A."/>
            <person name="Linde D."/>
            <person name="Babiker R."/>
            <person name="Drula E."/>
            <person name="Ayuso-Fernandez I."/>
            <person name="Pacheco R."/>
            <person name="Padilla G."/>
            <person name="Ferreira P."/>
            <person name="Barriuso J."/>
            <person name="Kellner H."/>
            <person name="Castanera R."/>
            <person name="Alfaro M."/>
            <person name="Ramirez L."/>
            <person name="Pisabarro A.G."/>
            <person name="Kuo A."/>
            <person name="Tritt A."/>
            <person name="Lipzen A."/>
            <person name="He G."/>
            <person name="Yan M."/>
            <person name="Ng V."/>
            <person name="Cullen D."/>
            <person name="Martin F."/>
            <person name="Rosso M.-N."/>
            <person name="Henrissat B."/>
            <person name="Hibbett D."/>
            <person name="Martinez A.T."/>
            <person name="Grigoriev I.V."/>
        </authorList>
    </citation>
    <scope>NUCLEOTIDE SEQUENCE</scope>
    <source>
        <strain evidence="3">CBS 247.69</strain>
    </source>
</reference>
<feature type="compositionally biased region" description="Acidic residues" evidence="1">
    <location>
        <begin position="39"/>
        <end position="49"/>
    </location>
</feature>
<feature type="compositionally biased region" description="Basic and acidic residues" evidence="1">
    <location>
        <begin position="54"/>
        <end position="63"/>
    </location>
</feature>
<dbReference type="AlphaFoldDB" id="A0A9P5YE36"/>
<dbReference type="PROSITE" id="PS51673">
    <property type="entry name" value="SUZ"/>
    <property type="match status" value="1"/>
</dbReference>
<proteinExistence type="predicted"/>
<dbReference type="InterPro" id="IPR024771">
    <property type="entry name" value="SUZ"/>
</dbReference>
<evidence type="ECO:0000256" key="1">
    <source>
        <dbReference type="SAM" id="MobiDB-lite"/>
    </source>
</evidence>
<feature type="compositionally biased region" description="Low complexity" evidence="1">
    <location>
        <begin position="71"/>
        <end position="82"/>
    </location>
</feature>
<comment type="caution">
    <text evidence="3">The sequence shown here is derived from an EMBL/GenBank/DDBJ whole genome shotgun (WGS) entry which is preliminary data.</text>
</comment>
<dbReference type="InterPro" id="IPR039228">
    <property type="entry name" value="SZRD1"/>
</dbReference>
<feature type="compositionally biased region" description="Basic and acidic residues" evidence="1">
    <location>
        <begin position="122"/>
        <end position="144"/>
    </location>
</feature>
<feature type="domain" description="SUZ" evidence="2">
    <location>
        <begin position="69"/>
        <end position="142"/>
    </location>
</feature>
<gene>
    <name evidence="3" type="ORF">BDZ94DRAFT_1249804</name>
</gene>
<evidence type="ECO:0000313" key="3">
    <source>
        <dbReference type="EMBL" id="KAF9467188.1"/>
    </source>
</evidence>
<feature type="compositionally biased region" description="Polar residues" evidence="1">
    <location>
        <begin position="1"/>
        <end position="12"/>
    </location>
</feature>
<keyword evidence="4" id="KW-1185">Reference proteome</keyword>
<dbReference type="PANTHER" id="PTHR31796:SF2">
    <property type="entry name" value="SUZ DOMAIN-CONTAINING PROTEIN 1"/>
    <property type="match status" value="1"/>
</dbReference>
<name>A0A9P5YE36_9AGAR</name>
<organism evidence="3 4">
    <name type="scientific">Collybia nuda</name>
    <dbReference type="NCBI Taxonomy" id="64659"/>
    <lineage>
        <taxon>Eukaryota</taxon>
        <taxon>Fungi</taxon>
        <taxon>Dikarya</taxon>
        <taxon>Basidiomycota</taxon>
        <taxon>Agaricomycotina</taxon>
        <taxon>Agaricomycetes</taxon>
        <taxon>Agaricomycetidae</taxon>
        <taxon>Agaricales</taxon>
        <taxon>Tricholomatineae</taxon>
        <taxon>Clitocybaceae</taxon>
        <taxon>Collybia</taxon>
    </lineage>
</organism>
<feature type="compositionally biased region" description="Polar residues" evidence="1">
    <location>
        <begin position="162"/>
        <end position="173"/>
    </location>
</feature>
<feature type="compositionally biased region" description="Polar residues" evidence="1">
    <location>
        <begin position="181"/>
        <end position="191"/>
    </location>
</feature>
<dbReference type="Proteomes" id="UP000807353">
    <property type="component" value="Unassembled WGS sequence"/>
</dbReference>
<feature type="compositionally biased region" description="Basic and acidic residues" evidence="1">
    <location>
        <begin position="152"/>
        <end position="161"/>
    </location>
</feature>
<protein>
    <recommendedName>
        <fullName evidence="2">SUZ domain-containing protein</fullName>
    </recommendedName>
</protein>